<dbReference type="Pfam" id="PF00561">
    <property type="entry name" value="Abhydrolase_1"/>
    <property type="match status" value="1"/>
</dbReference>
<dbReference type="InterPro" id="IPR029058">
    <property type="entry name" value="AB_hydrolase_fold"/>
</dbReference>
<dbReference type="PANTHER" id="PTHR43329">
    <property type="entry name" value="EPOXIDE HYDROLASE"/>
    <property type="match status" value="1"/>
</dbReference>
<keyword evidence="4" id="KW-1185">Reference proteome</keyword>
<dbReference type="GO" id="GO:0016787">
    <property type="term" value="F:hydrolase activity"/>
    <property type="evidence" value="ECO:0007669"/>
    <property type="project" value="UniProtKB-KW"/>
</dbReference>
<comment type="caution">
    <text evidence="3">The sequence shown here is derived from an EMBL/GenBank/DDBJ whole genome shotgun (WGS) entry which is preliminary data.</text>
</comment>
<keyword evidence="1 3" id="KW-0378">Hydrolase</keyword>
<feature type="domain" description="AB hydrolase-1" evidence="2">
    <location>
        <begin position="27"/>
        <end position="272"/>
    </location>
</feature>
<evidence type="ECO:0000313" key="4">
    <source>
        <dbReference type="Proteomes" id="UP000790580"/>
    </source>
</evidence>
<dbReference type="EMBL" id="JAHQCR010000075">
    <property type="protein sequence ID" value="MBU9723361.1"/>
    <property type="molecule type" value="Genomic_DNA"/>
</dbReference>
<gene>
    <name evidence="3" type="ORF">KS407_18240</name>
</gene>
<name>A0ABS6JZ43_9BACI</name>
<dbReference type="Gene3D" id="3.40.50.1820">
    <property type="entry name" value="alpha/beta hydrolase"/>
    <property type="match status" value="1"/>
</dbReference>
<dbReference type="InterPro" id="IPR000073">
    <property type="entry name" value="AB_hydrolase_1"/>
</dbReference>
<organism evidence="3 4">
    <name type="scientific">Evansella alkalicola</name>
    <dbReference type="NCBI Taxonomy" id="745819"/>
    <lineage>
        <taxon>Bacteria</taxon>
        <taxon>Bacillati</taxon>
        <taxon>Bacillota</taxon>
        <taxon>Bacilli</taxon>
        <taxon>Bacillales</taxon>
        <taxon>Bacillaceae</taxon>
        <taxon>Evansella</taxon>
    </lineage>
</organism>
<dbReference type="PRINTS" id="PR00111">
    <property type="entry name" value="ABHYDROLASE"/>
</dbReference>
<dbReference type="Proteomes" id="UP000790580">
    <property type="component" value="Unassembled WGS sequence"/>
</dbReference>
<accession>A0ABS6JZ43</accession>
<dbReference type="InterPro" id="IPR000639">
    <property type="entry name" value="Epox_hydrolase-like"/>
</dbReference>
<dbReference type="RefSeq" id="WP_088074518.1">
    <property type="nucleotide sequence ID" value="NZ_JAHQCR010000075.1"/>
</dbReference>
<proteinExistence type="predicted"/>
<evidence type="ECO:0000313" key="3">
    <source>
        <dbReference type="EMBL" id="MBU9723361.1"/>
    </source>
</evidence>
<sequence>MKELESHFIKTNEMVLHTKVGGPENGPLLILLHGFPEFWYGWKNQIHIFAEAGYRVVVPDQRGYNLSDKPKGLGHYTMNVLRDDIIGLIDHFQREKATIVGHDWGALMAWHIAATRPDRVKEIIPINAPHPAVFMEKAVRYPIQIVRSSYILFFQLPTLPEKTLQDNGYGLVKKMMQFTSNKGTFSHGVLRTYEVAWSQEGALTSMLNWYRALRAGSLDQLSKEKIKVPVHLIWGKGDAFLSFAMAKESMSKCIEGRFTMVEEATHWIHHEQPYILNRLIME</sequence>
<reference evidence="3 4" key="1">
    <citation type="submission" date="2021-06" db="EMBL/GenBank/DDBJ databases">
        <title>Bacillus sp. RD4P76, an endophyte from a halophyte.</title>
        <authorList>
            <person name="Sun J.-Q."/>
        </authorList>
    </citation>
    <scope>NUCLEOTIDE SEQUENCE [LARGE SCALE GENOMIC DNA]</scope>
    <source>
        <strain evidence="3 4">JCM 17098</strain>
    </source>
</reference>
<evidence type="ECO:0000259" key="2">
    <source>
        <dbReference type="Pfam" id="PF00561"/>
    </source>
</evidence>
<dbReference type="PRINTS" id="PR00412">
    <property type="entry name" value="EPOXHYDRLASE"/>
</dbReference>
<dbReference type="SUPFAM" id="SSF53474">
    <property type="entry name" value="alpha/beta-Hydrolases"/>
    <property type="match status" value="1"/>
</dbReference>
<protein>
    <submittedName>
        <fullName evidence="3">Alpha/beta hydrolase</fullName>
    </submittedName>
</protein>
<evidence type="ECO:0000256" key="1">
    <source>
        <dbReference type="ARBA" id="ARBA00022801"/>
    </source>
</evidence>